<evidence type="ECO:0000313" key="8">
    <source>
        <dbReference type="EMBL" id="MBC8580361.1"/>
    </source>
</evidence>
<keyword evidence="9" id="KW-1185">Reference proteome</keyword>
<feature type="transmembrane region" description="Helical" evidence="6">
    <location>
        <begin position="7"/>
        <end position="26"/>
    </location>
</feature>
<proteinExistence type="predicted"/>
<feature type="transmembrane region" description="Helical" evidence="6">
    <location>
        <begin position="211"/>
        <end position="233"/>
    </location>
</feature>
<feature type="transmembrane region" description="Helical" evidence="6">
    <location>
        <begin position="436"/>
        <end position="455"/>
    </location>
</feature>
<evidence type="ECO:0000256" key="2">
    <source>
        <dbReference type="ARBA" id="ARBA00022475"/>
    </source>
</evidence>
<organism evidence="8 9">
    <name type="scientific">Zhenhengia yiwuensis</name>
    <dbReference type="NCBI Taxonomy" id="2763666"/>
    <lineage>
        <taxon>Bacteria</taxon>
        <taxon>Bacillati</taxon>
        <taxon>Bacillota</taxon>
        <taxon>Clostridia</taxon>
        <taxon>Lachnospirales</taxon>
        <taxon>Lachnospiraceae</taxon>
        <taxon>Zhenhengia</taxon>
    </lineage>
</organism>
<comment type="subcellular location">
    <subcellularLocation>
        <location evidence="1">Cell membrane</location>
        <topology evidence="1">Multi-pass membrane protein</topology>
    </subcellularLocation>
</comment>
<feature type="transmembrane region" description="Helical" evidence="6">
    <location>
        <begin position="408"/>
        <end position="430"/>
    </location>
</feature>
<dbReference type="NCBIfam" id="TIGR00361">
    <property type="entry name" value="ComEC_Rec2"/>
    <property type="match status" value="1"/>
</dbReference>
<protein>
    <submittedName>
        <fullName evidence="8">DNA internalization-related competence protein ComEC/Rec2</fullName>
    </submittedName>
</protein>
<feature type="transmembrane region" description="Helical" evidence="6">
    <location>
        <begin position="32"/>
        <end position="50"/>
    </location>
</feature>
<feature type="transmembrane region" description="Helical" evidence="6">
    <location>
        <begin position="314"/>
        <end position="332"/>
    </location>
</feature>
<keyword evidence="4 6" id="KW-1133">Transmembrane helix</keyword>
<evidence type="ECO:0000256" key="6">
    <source>
        <dbReference type="SAM" id="Phobius"/>
    </source>
</evidence>
<evidence type="ECO:0000256" key="5">
    <source>
        <dbReference type="ARBA" id="ARBA00023136"/>
    </source>
</evidence>
<keyword evidence="3 6" id="KW-0812">Transmembrane</keyword>
<evidence type="ECO:0000313" key="9">
    <source>
        <dbReference type="Proteomes" id="UP000655830"/>
    </source>
</evidence>
<dbReference type="InterPro" id="IPR001279">
    <property type="entry name" value="Metallo-B-lactamas"/>
</dbReference>
<evidence type="ECO:0000256" key="1">
    <source>
        <dbReference type="ARBA" id="ARBA00004651"/>
    </source>
</evidence>
<feature type="domain" description="Metallo-beta-lactamase" evidence="7">
    <location>
        <begin position="498"/>
        <end position="693"/>
    </location>
</feature>
<feature type="transmembrane region" description="Helical" evidence="6">
    <location>
        <begin position="467"/>
        <end position="484"/>
    </location>
</feature>
<gene>
    <name evidence="8" type="ORF">H8718_12565</name>
</gene>
<dbReference type="AlphaFoldDB" id="A0A926EFW6"/>
<sequence length="742" mass="83732">MIRENISYHSFFIYGLIVLGSNLVIIHYTKKWAYMLLIIMMGIGSVSMQMHPVSKEQFLAGEQVTLKGIIIDEAETAFNQVLILDQVINVQKDKAVALRSKIKVITNYQEDFHLGETVLIQGKVNPLPKQYNPSDFDYGLYLKSQGIVNEVKLQQVIKRWPYKGVLYKIREKVRMQIEYIFKGQDDGLVSALVLGEDGDLNTDIRALYEQLGIAHVLAISGLHMSIIAAGIWWSLGIMGLNYEMRNGISLIGIWSYSIFVGMSVSIIRASIMLTIMLVVRSLWEEEDLLSSLALAALIILIVNPFQLYQVGFQLSFIALLGIAFYQSVYHFIKHECSCAKSVLKVCRILLPSICIGLFISPVIAYHFYEIPLLSVLLNVLLVPIFGLLLPLIFITLLVSTVMPGISFILAYSILGFLGSIKSIGTFLATLPFTTLIIGRPSGLFLILHYSMLCILGFKLKKIWNKRNYYLVGVGSLIILVGILNTEGFMNITHLYVGQGDCTVVTTPKGKTLLIDSGPEQSGKKVENYLKYKGKRQVDLAIVSHPHEDHIGGLLYLIEEGYNVKAVIWQVPDDLKDEYAFRLKKLCEKQKIPLYKGYRGNEVRIDDVCLQVLWPYKDADYSNANEASLVCVLKYGEFEELFTGDIGFATEKYLENDLDDLEILKVPHHGSSYSSSSKFLEKLSVEYGMISAGVRNLYGHPNRLTLERLKEQQIEIMRTDIQGALFVRTDGKQYTVQSQIQEE</sequence>
<evidence type="ECO:0000256" key="4">
    <source>
        <dbReference type="ARBA" id="ARBA00022989"/>
    </source>
</evidence>
<dbReference type="InterPro" id="IPR004797">
    <property type="entry name" value="Competence_ComEC/Rec2"/>
</dbReference>
<keyword evidence="2" id="KW-1003">Cell membrane</keyword>
<feature type="transmembrane region" description="Helical" evidence="6">
    <location>
        <begin position="380"/>
        <end position="401"/>
    </location>
</feature>
<dbReference type="InterPro" id="IPR052159">
    <property type="entry name" value="Competence_DNA_uptake"/>
</dbReference>
<dbReference type="InterPro" id="IPR025405">
    <property type="entry name" value="DUF4131"/>
</dbReference>
<dbReference type="Pfam" id="PF00753">
    <property type="entry name" value="Lactamase_B"/>
    <property type="match status" value="1"/>
</dbReference>
<dbReference type="Proteomes" id="UP000655830">
    <property type="component" value="Unassembled WGS sequence"/>
</dbReference>
<dbReference type="InterPro" id="IPR004477">
    <property type="entry name" value="ComEC_N"/>
</dbReference>
<feature type="transmembrane region" description="Helical" evidence="6">
    <location>
        <begin position="348"/>
        <end position="368"/>
    </location>
</feature>
<feature type="transmembrane region" description="Helical" evidence="6">
    <location>
        <begin position="253"/>
        <end position="279"/>
    </location>
</feature>
<feature type="transmembrane region" description="Helical" evidence="6">
    <location>
        <begin position="288"/>
        <end position="308"/>
    </location>
</feature>
<dbReference type="InterPro" id="IPR036866">
    <property type="entry name" value="RibonucZ/Hydroxyglut_hydro"/>
</dbReference>
<name>A0A926EFW6_9FIRM</name>
<reference evidence="8" key="1">
    <citation type="submission" date="2020-08" db="EMBL/GenBank/DDBJ databases">
        <title>Genome public.</title>
        <authorList>
            <person name="Liu C."/>
            <person name="Sun Q."/>
        </authorList>
    </citation>
    <scope>NUCLEOTIDE SEQUENCE</scope>
    <source>
        <strain evidence="8">NSJ-12</strain>
    </source>
</reference>
<evidence type="ECO:0000256" key="3">
    <source>
        <dbReference type="ARBA" id="ARBA00022692"/>
    </source>
</evidence>
<dbReference type="RefSeq" id="WP_249333191.1">
    <property type="nucleotide sequence ID" value="NZ_JACRSY010000020.1"/>
</dbReference>
<dbReference type="SUPFAM" id="SSF56281">
    <property type="entry name" value="Metallo-hydrolase/oxidoreductase"/>
    <property type="match status" value="1"/>
</dbReference>
<dbReference type="InterPro" id="IPR035681">
    <property type="entry name" value="ComA-like_MBL"/>
</dbReference>
<dbReference type="GO" id="GO:0030420">
    <property type="term" value="P:establishment of competence for transformation"/>
    <property type="evidence" value="ECO:0007669"/>
    <property type="project" value="InterPro"/>
</dbReference>
<dbReference type="CDD" id="cd07731">
    <property type="entry name" value="ComA-like_MBL-fold"/>
    <property type="match status" value="1"/>
</dbReference>
<keyword evidence="5 6" id="KW-0472">Membrane</keyword>
<dbReference type="PANTHER" id="PTHR30619">
    <property type="entry name" value="DNA INTERNALIZATION/COMPETENCE PROTEIN COMEC/REC2"/>
    <property type="match status" value="1"/>
</dbReference>
<accession>A0A926EFW6</accession>
<dbReference type="SMART" id="SM00849">
    <property type="entry name" value="Lactamase_B"/>
    <property type="match status" value="1"/>
</dbReference>
<dbReference type="NCBIfam" id="TIGR00360">
    <property type="entry name" value="ComEC_N-term"/>
    <property type="match status" value="1"/>
</dbReference>
<dbReference type="PANTHER" id="PTHR30619:SF1">
    <property type="entry name" value="RECOMBINATION PROTEIN 2"/>
    <property type="match status" value="1"/>
</dbReference>
<dbReference type="Pfam" id="PF13567">
    <property type="entry name" value="DUF4131"/>
    <property type="match status" value="1"/>
</dbReference>
<dbReference type="GO" id="GO:0005886">
    <property type="term" value="C:plasma membrane"/>
    <property type="evidence" value="ECO:0007669"/>
    <property type="project" value="UniProtKB-SubCell"/>
</dbReference>
<dbReference type="Pfam" id="PF03772">
    <property type="entry name" value="Competence"/>
    <property type="match status" value="1"/>
</dbReference>
<dbReference type="Gene3D" id="3.60.15.10">
    <property type="entry name" value="Ribonuclease Z/Hydroxyacylglutathione hydrolase-like"/>
    <property type="match status" value="1"/>
</dbReference>
<comment type="caution">
    <text evidence="8">The sequence shown here is derived from an EMBL/GenBank/DDBJ whole genome shotgun (WGS) entry which is preliminary data.</text>
</comment>
<evidence type="ECO:0000259" key="7">
    <source>
        <dbReference type="SMART" id="SM00849"/>
    </source>
</evidence>
<dbReference type="EMBL" id="JACRSY010000020">
    <property type="protein sequence ID" value="MBC8580361.1"/>
    <property type="molecule type" value="Genomic_DNA"/>
</dbReference>